<dbReference type="SUPFAM" id="SSF52540">
    <property type="entry name" value="P-loop containing nucleoside triphosphate hydrolases"/>
    <property type="match status" value="2"/>
</dbReference>
<dbReference type="SMART" id="SM00490">
    <property type="entry name" value="HELICc"/>
    <property type="match status" value="1"/>
</dbReference>
<dbReference type="GO" id="GO:0003677">
    <property type="term" value="F:DNA binding"/>
    <property type="evidence" value="ECO:0007669"/>
    <property type="project" value="InterPro"/>
</dbReference>
<name>A0A481Z4I7_9VIRU</name>
<evidence type="ECO:0000259" key="1">
    <source>
        <dbReference type="PROSITE" id="PS51192"/>
    </source>
</evidence>
<dbReference type="PROSITE" id="PS51192">
    <property type="entry name" value="HELICASE_ATP_BIND_1"/>
    <property type="match status" value="1"/>
</dbReference>
<feature type="domain" description="Helicase ATP-binding" evidence="1">
    <location>
        <begin position="56"/>
        <end position="250"/>
    </location>
</feature>
<dbReference type="InterPro" id="IPR014001">
    <property type="entry name" value="Helicase_ATP-bd"/>
</dbReference>
<accession>A0A481Z4I7</accession>
<dbReference type="Pfam" id="PF00271">
    <property type="entry name" value="Helicase_C"/>
    <property type="match status" value="1"/>
</dbReference>
<dbReference type="Gene3D" id="3.40.50.300">
    <property type="entry name" value="P-loop containing nucleotide triphosphate hydrolases"/>
    <property type="match status" value="2"/>
</dbReference>
<dbReference type="GO" id="GO:0016787">
    <property type="term" value="F:hydrolase activity"/>
    <property type="evidence" value="ECO:0007669"/>
    <property type="project" value="InterPro"/>
</dbReference>
<dbReference type="GO" id="GO:0005524">
    <property type="term" value="F:ATP binding"/>
    <property type="evidence" value="ECO:0007669"/>
    <property type="project" value="InterPro"/>
</dbReference>
<dbReference type="SMART" id="SM00487">
    <property type="entry name" value="DEXDc"/>
    <property type="match status" value="1"/>
</dbReference>
<protein>
    <recommendedName>
        <fullName evidence="1">Helicase ATP-binding domain-containing protein</fullName>
    </recommendedName>
</protein>
<gene>
    <name evidence="2" type="ORF">LCPAC001_00700</name>
</gene>
<proteinExistence type="predicted"/>
<evidence type="ECO:0000313" key="2">
    <source>
        <dbReference type="EMBL" id="QBK89560.1"/>
    </source>
</evidence>
<dbReference type="Pfam" id="PF04851">
    <property type="entry name" value="ResIII"/>
    <property type="match status" value="1"/>
</dbReference>
<reference evidence="2" key="1">
    <citation type="journal article" date="2019" name="MBio">
        <title>Virus Genomes from Deep Sea Sediments Expand the Ocean Megavirome and Support Independent Origins of Viral Gigantism.</title>
        <authorList>
            <person name="Backstrom D."/>
            <person name="Yutin N."/>
            <person name="Jorgensen S.L."/>
            <person name="Dharamshi J."/>
            <person name="Homa F."/>
            <person name="Zaremba-Niedwiedzka K."/>
            <person name="Spang A."/>
            <person name="Wolf Y.I."/>
            <person name="Koonin E.V."/>
            <person name="Ettema T.J."/>
        </authorList>
    </citation>
    <scope>NUCLEOTIDE SEQUENCE</scope>
</reference>
<dbReference type="InterPro" id="IPR001650">
    <property type="entry name" value="Helicase_C-like"/>
</dbReference>
<sequence length="1294" mass="151942">MERKFIPELDDFFYSYPKKNLQSRLSTLKEYNELQSKRKDVIDPLTGNFTHQNFAHRFMLNYNRLLLLWEAGSGKTWGGIGAADQFRKLKQEQELDIKTRTYPQIYFNRVHTYIKRTYIVVKNRSLISTFINTIYQRTDIKTKKELKQYYTLVTYTGFYNIINDLNPKQRLEKFKNTFVIIDEAHNVKPSSTKKKRGSKSSDGTDFKKIYNSYMNLFQMVDNMKIILMTATPMIDNVSEAGYLFNLILPRDIKMPLRPSDYYNVRDESPLTSNLKMKETKIVKWFKNIISYVNVPDLGIELVYNGEHILFNYPDQIATNDVYLDNRVSTIEVDDGDDINTTNVIKLSTIVEKCYMSGIQLEVYENEYFKVGNKIASFHGNIRKINNFVFPDGSYGDFGIINNTELVDKYFKSKKIIEGSNYDRLEFTNEFEDKYVNVDNMLLDNDLSCKFNRILEIIKSKDEEGIPGIIYIFFPELKKYGAFILDALIRIVLNYHKYFFTGNMKKKKRIAVISGETSNIQTVLDQINEEINYKGEYVRIVITTSAAGEGFSINNATTIIQAESTWNESTSYQAIRRGYRAKGFSRIIKEFKDIKVNVYKMAVIPDSEDETSGSDYEYEDEDDVLIENIDSGSFDVDRYFGAEHKDWYIRRLKRYMKKTAVDCIINRERNVLDLKLQYTADCDYDICDYTCSQQKLIRKDTLKRVGNTYGLLYYDLSQLTIEKKVKNDLKNNNIINLNVLIAELVKSGFTKRIIVNSLSDILSGIETRDRYGFLKYIYEDRGYIYLSDDRLTGVEDYNMSIYSSMFIIEYENELSTEIDRIIQFNVSKKVNDITIDNFKEQFYSLNVQTKAKMLQDYIIRKVHNRPQDIDLMIEKYMKGNYFEMNEPVGLMLSIRFAMEEKGKRGRDPKNFRKITPSKWKQIAHGKESKKYKIGELIYIHYAHMFEVPKSSRTSGLNRFDGNIRILKSPYLEWKKLNPYEQQTYSRLINETLMNTRKEIVIKNTGHFLLDKYTQKKNRYKLSPIYIVHDNFNNENIIIIPGWFLGKLEQSYPIAYGEKYIYYLKENKKVLRSDIKTQITLRNVDNLYAELYNNALPYVIFKTKLLTPKKKPYKHFEYTSASYAYTLKKDVKSEIRYRIHGNEGSPYIVIINKDLISAYTYLNDIEKYNGFYSLNVLTIDGYIGYWTNYDSSPYKIHGNNILVKISRSEYVLISDSIYSFKTKQDVIHDFAAPIGINILDQDKRKNPRGTKYEGLNVQLVIKLIEYFGYESPSGSSSSLSRFLYNIIKNNNLILYI</sequence>
<dbReference type="InterPro" id="IPR006935">
    <property type="entry name" value="Helicase/UvrB_N"/>
</dbReference>
<dbReference type="EMBL" id="MK500428">
    <property type="protein sequence ID" value="QBK89560.1"/>
    <property type="molecule type" value="Genomic_DNA"/>
</dbReference>
<organism evidence="2">
    <name type="scientific">Pithovirus LCPAC001</name>
    <dbReference type="NCBI Taxonomy" id="2506585"/>
    <lineage>
        <taxon>Viruses</taxon>
        <taxon>Pithoviruses</taxon>
    </lineage>
</organism>
<dbReference type="InterPro" id="IPR027417">
    <property type="entry name" value="P-loop_NTPase"/>
</dbReference>